<dbReference type="AlphaFoldDB" id="A0A6C0L7F0"/>
<name>A0A6C0L7F0_9ZZZZ</name>
<evidence type="ECO:0000313" key="1">
    <source>
        <dbReference type="EMBL" id="QHU26523.1"/>
    </source>
</evidence>
<accession>A0A6C0L7F0</accession>
<sequence>MVNVEVMEEVNGVRIAFIGQIHEVVPKNMMDTVQHVSKGYFQMIREVK</sequence>
<dbReference type="EMBL" id="MN740442">
    <property type="protein sequence ID" value="QHU26523.1"/>
    <property type="molecule type" value="Genomic_DNA"/>
</dbReference>
<organism evidence="1">
    <name type="scientific">viral metagenome</name>
    <dbReference type="NCBI Taxonomy" id="1070528"/>
    <lineage>
        <taxon>unclassified sequences</taxon>
        <taxon>metagenomes</taxon>
        <taxon>organismal metagenomes</taxon>
    </lineage>
</organism>
<proteinExistence type="predicted"/>
<reference evidence="1" key="1">
    <citation type="journal article" date="2020" name="Nature">
        <title>Giant virus diversity and host interactions through global metagenomics.</title>
        <authorList>
            <person name="Schulz F."/>
            <person name="Roux S."/>
            <person name="Paez-Espino D."/>
            <person name="Jungbluth S."/>
            <person name="Walsh D.A."/>
            <person name="Denef V.J."/>
            <person name="McMahon K.D."/>
            <person name="Konstantinidis K.T."/>
            <person name="Eloe-Fadrosh E.A."/>
            <person name="Kyrpides N.C."/>
            <person name="Woyke T."/>
        </authorList>
    </citation>
    <scope>NUCLEOTIDE SEQUENCE</scope>
    <source>
        <strain evidence="1">GVMAG-M-3300027759-16</strain>
    </source>
</reference>
<protein>
    <submittedName>
        <fullName evidence="1">Uncharacterized protein</fullName>
    </submittedName>
</protein>